<reference evidence="2 3" key="1">
    <citation type="journal article" date="2019" name="Int. J. Syst. Evol. Microbiol.">
        <title>The Global Catalogue of Microorganisms (GCM) 10K type strain sequencing project: providing services to taxonomists for standard genome sequencing and annotation.</title>
        <authorList>
            <consortium name="The Broad Institute Genomics Platform"/>
            <consortium name="The Broad Institute Genome Sequencing Center for Infectious Disease"/>
            <person name="Wu L."/>
            <person name="Ma J."/>
        </authorList>
    </citation>
    <scope>NUCLEOTIDE SEQUENCE [LARGE SCALE GENOMIC DNA]</scope>
    <source>
        <strain evidence="2 3">JCM 11136</strain>
    </source>
</reference>
<evidence type="ECO:0000313" key="2">
    <source>
        <dbReference type="EMBL" id="GAA0934220.1"/>
    </source>
</evidence>
<keyword evidence="3" id="KW-1185">Reference proteome</keyword>
<accession>A0ABN1PWF8</accession>
<feature type="region of interest" description="Disordered" evidence="1">
    <location>
        <begin position="418"/>
        <end position="438"/>
    </location>
</feature>
<evidence type="ECO:0000256" key="1">
    <source>
        <dbReference type="SAM" id="MobiDB-lite"/>
    </source>
</evidence>
<dbReference type="InterPro" id="IPR043128">
    <property type="entry name" value="Rev_trsase/Diguanyl_cyclase"/>
</dbReference>
<name>A0ABN1PWF8_9ACTN</name>
<protein>
    <recommendedName>
        <fullName evidence="4">Transcriptional regulator</fullName>
    </recommendedName>
</protein>
<dbReference type="Proteomes" id="UP001501578">
    <property type="component" value="Unassembled WGS sequence"/>
</dbReference>
<proteinExistence type="predicted"/>
<organism evidence="2 3">
    <name type="scientific">Nonomuraea longicatena</name>
    <dbReference type="NCBI Taxonomy" id="83682"/>
    <lineage>
        <taxon>Bacteria</taxon>
        <taxon>Bacillati</taxon>
        <taxon>Actinomycetota</taxon>
        <taxon>Actinomycetes</taxon>
        <taxon>Streptosporangiales</taxon>
        <taxon>Streptosporangiaceae</taxon>
        <taxon>Nonomuraea</taxon>
    </lineage>
</organism>
<dbReference type="EMBL" id="BAAAHQ010000021">
    <property type="protein sequence ID" value="GAA0934220.1"/>
    <property type="molecule type" value="Genomic_DNA"/>
</dbReference>
<gene>
    <name evidence="2" type="ORF">GCM10009560_41120</name>
</gene>
<dbReference type="Gene3D" id="3.30.70.270">
    <property type="match status" value="1"/>
</dbReference>
<evidence type="ECO:0000313" key="3">
    <source>
        <dbReference type="Proteomes" id="UP001501578"/>
    </source>
</evidence>
<sequence length="438" mass="45881">MDRLRSETRSRVAIGVVGPPDLVEQIMMIGADLPVAGDWRLVGAPLAGEHETYEKFSKIADTIDVVLFSGPLQYDLARQAGELPVPATFVPMSGASLYAALLRGVLDDGIDPARVSIDSLPAADVEEAYGEIGVSTAGVHLSEYDHPESARGFAAFHEQLHRQGATTAALTTVRSVAKTLTAANVPVLRVLPTSSTLRLALNTAALLGTGSRLEESQIAIAVVELAASARPSYSGPGNYWQQELRLSLHQSLLADARVMGATVAPRGENGYVVTATVGALAQATDGFRVAPFMDRIRSEAGVPVEVGIGLGGTARDADANALVAVDKARDAGAAAAYLVGGDGTVLALPLRQRRRQDTVPVVATKAAKLLERLVAGLGDGPEALVVDAEIVADVLGVAPRSARRVLQSLAEEGLAWPMPPVKGSQAGRPRQPYRLVRP</sequence>
<evidence type="ECO:0008006" key="4">
    <source>
        <dbReference type="Google" id="ProtNLM"/>
    </source>
</evidence>
<comment type="caution">
    <text evidence="2">The sequence shown here is derived from an EMBL/GenBank/DDBJ whole genome shotgun (WGS) entry which is preliminary data.</text>
</comment>